<comment type="caution">
    <text evidence="1">The sequence shown here is derived from an EMBL/GenBank/DDBJ whole genome shotgun (WGS) entry which is preliminary data.</text>
</comment>
<protein>
    <submittedName>
        <fullName evidence="1">Uncharacterized protein</fullName>
    </submittedName>
</protein>
<accession>A0AAN9PJE9</accession>
<evidence type="ECO:0000313" key="2">
    <source>
        <dbReference type="Proteomes" id="UP001359559"/>
    </source>
</evidence>
<keyword evidence="2" id="KW-1185">Reference proteome</keyword>
<dbReference type="Gene3D" id="3.40.50.2000">
    <property type="entry name" value="Glycogen Phosphorylase B"/>
    <property type="match status" value="1"/>
</dbReference>
<sequence>MSYCENHLLKPYETLPLEHIPLPDPSTSLATKAFNFIKHNTPNVKAFVIDLFYSYALQPASSLGIPVFYFFTSGQALKRSQKLTYLLKLEGFSL</sequence>
<reference evidence="1 2" key="1">
    <citation type="submission" date="2024-01" db="EMBL/GenBank/DDBJ databases">
        <title>The genomes of 5 underutilized Papilionoideae crops provide insights into root nodulation and disease resistance.</title>
        <authorList>
            <person name="Yuan L."/>
        </authorList>
    </citation>
    <scope>NUCLEOTIDE SEQUENCE [LARGE SCALE GENOMIC DNA]</scope>
    <source>
        <strain evidence="1">LY-2023</strain>
        <tissue evidence="1">Leaf</tissue>
    </source>
</reference>
<organism evidence="1 2">
    <name type="scientific">Clitoria ternatea</name>
    <name type="common">Butterfly pea</name>
    <dbReference type="NCBI Taxonomy" id="43366"/>
    <lineage>
        <taxon>Eukaryota</taxon>
        <taxon>Viridiplantae</taxon>
        <taxon>Streptophyta</taxon>
        <taxon>Embryophyta</taxon>
        <taxon>Tracheophyta</taxon>
        <taxon>Spermatophyta</taxon>
        <taxon>Magnoliopsida</taxon>
        <taxon>eudicotyledons</taxon>
        <taxon>Gunneridae</taxon>
        <taxon>Pentapetalae</taxon>
        <taxon>rosids</taxon>
        <taxon>fabids</taxon>
        <taxon>Fabales</taxon>
        <taxon>Fabaceae</taxon>
        <taxon>Papilionoideae</taxon>
        <taxon>50 kb inversion clade</taxon>
        <taxon>NPAAA clade</taxon>
        <taxon>indigoferoid/millettioid clade</taxon>
        <taxon>Phaseoleae</taxon>
        <taxon>Clitoria</taxon>
    </lineage>
</organism>
<dbReference type="EMBL" id="JAYKXN010000003">
    <property type="protein sequence ID" value="KAK7301670.1"/>
    <property type="molecule type" value="Genomic_DNA"/>
</dbReference>
<dbReference type="Proteomes" id="UP001359559">
    <property type="component" value="Unassembled WGS sequence"/>
</dbReference>
<gene>
    <name evidence="1" type="ORF">RJT34_12541</name>
</gene>
<dbReference type="AlphaFoldDB" id="A0AAN9PJE9"/>
<evidence type="ECO:0000313" key="1">
    <source>
        <dbReference type="EMBL" id="KAK7301670.1"/>
    </source>
</evidence>
<proteinExistence type="predicted"/>
<name>A0AAN9PJE9_CLITE</name>